<dbReference type="AlphaFoldDB" id="A0A0F9WL12"/>
<protein>
    <submittedName>
        <fullName evidence="1">Uncharacterized protein</fullName>
    </submittedName>
</protein>
<comment type="caution">
    <text evidence="1">The sequence shown here is derived from an EMBL/GenBank/DDBJ whole genome shotgun (WGS) entry which is preliminary data.</text>
</comment>
<reference evidence="1" key="1">
    <citation type="journal article" date="2015" name="Nature">
        <title>Complex archaea that bridge the gap between prokaryotes and eukaryotes.</title>
        <authorList>
            <person name="Spang A."/>
            <person name="Saw J.H."/>
            <person name="Jorgensen S.L."/>
            <person name="Zaremba-Niedzwiedzka K."/>
            <person name="Martijn J."/>
            <person name="Lind A.E."/>
            <person name="van Eijk R."/>
            <person name="Schleper C."/>
            <person name="Guy L."/>
            <person name="Ettema T.J."/>
        </authorList>
    </citation>
    <scope>NUCLEOTIDE SEQUENCE</scope>
</reference>
<accession>A0A0F9WL12</accession>
<evidence type="ECO:0000313" key="1">
    <source>
        <dbReference type="EMBL" id="KKN79213.1"/>
    </source>
</evidence>
<sequence>MNNIVYSMVHHIRINTHYEHDCHGRVVIVDIVENTGDKQDRIPYFVEFKSEFGEVEAQGINGFIYQARKCL</sequence>
<gene>
    <name evidence="1" type="ORF">LCGC14_0342300</name>
</gene>
<proteinExistence type="predicted"/>
<name>A0A0F9WL12_9ZZZZ</name>
<organism evidence="1">
    <name type="scientific">marine sediment metagenome</name>
    <dbReference type="NCBI Taxonomy" id="412755"/>
    <lineage>
        <taxon>unclassified sequences</taxon>
        <taxon>metagenomes</taxon>
        <taxon>ecological metagenomes</taxon>
    </lineage>
</organism>
<dbReference type="EMBL" id="LAZR01000251">
    <property type="protein sequence ID" value="KKN79213.1"/>
    <property type="molecule type" value="Genomic_DNA"/>
</dbReference>